<keyword evidence="2" id="KW-1185">Reference proteome</keyword>
<accession>A0A7J7H590</accession>
<sequence>MPMPPIPDGSEERRLRYFRESRDHLHLIEIYGPRTTQFNVYEMERDYYGWFVQYRVDIDATPNAFSEMIHSSLDPSDLHYYQFVILGLIREENDDESFLVLHIPCKVIRYNFQDKSFRELFDVPFRPDNECFSFEGSLNFSGWFDAFEFIEYLAYQIKLTKIYMYVSFDLLADYCISTLSSEQSSRSNLNI</sequence>
<evidence type="ECO:0000313" key="2">
    <source>
        <dbReference type="Proteomes" id="UP000593564"/>
    </source>
</evidence>
<evidence type="ECO:0000313" key="1">
    <source>
        <dbReference type="EMBL" id="KAF5948133.1"/>
    </source>
</evidence>
<proteinExistence type="predicted"/>
<dbReference type="Proteomes" id="UP000593564">
    <property type="component" value="Unassembled WGS sequence"/>
</dbReference>
<dbReference type="AlphaFoldDB" id="A0A7J7H590"/>
<organism evidence="1 2">
    <name type="scientific">Camellia sinensis</name>
    <name type="common">Tea plant</name>
    <name type="synonym">Thea sinensis</name>
    <dbReference type="NCBI Taxonomy" id="4442"/>
    <lineage>
        <taxon>Eukaryota</taxon>
        <taxon>Viridiplantae</taxon>
        <taxon>Streptophyta</taxon>
        <taxon>Embryophyta</taxon>
        <taxon>Tracheophyta</taxon>
        <taxon>Spermatophyta</taxon>
        <taxon>Magnoliopsida</taxon>
        <taxon>eudicotyledons</taxon>
        <taxon>Gunneridae</taxon>
        <taxon>Pentapetalae</taxon>
        <taxon>asterids</taxon>
        <taxon>Ericales</taxon>
        <taxon>Theaceae</taxon>
        <taxon>Camellia</taxon>
    </lineage>
</organism>
<reference evidence="1 2" key="2">
    <citation type="submission" date="2020-07" db="EMBL/GenBank/DDBJ databases">
        <title>Genome assembly of wild tea tree DASZ reveals pedigree and selection history of tea varieties.</title>
        <authorList>
            <person name="Zhang W."/>
        </authorList>
    </citation>
    <scope>NUCLEOTIDE SEQUENCE [LARGE SCALE GENOMIC DNA]</scope>
    <source>
        <strain evidence="2">cv. G240</strain>
        <tissue evidence="1">Leaf</tissue>
    </source>
</reference>
<comment type="caution">
    <text evidence="1">The sequence shown here is derived from an EMBL/GenBank/DDBJ whole genome shotgun (WGS) entry which is preliminary data.</text>
</comment>
<gene>
    <name evidence="1" type="ORF">HYC85_014090</name>
</gene>
<name>A0A7J7H590_CAMSI</name>
<reference evidence="2" key="1">
    <citation type="journal article" date="2020" name="Nat. Commun.">
        <title>Genome assembly of wild tea tree DASZ reveals pedigree and selection history of tea varieties.</title>
        <authorList>
            <person name="Zhang W."/>
            <person name="Zhang Y."/>
            <person name="Qiu H."/>
            <person name="Guo Y."/>
            <person name="Wan H."/>
            <person name="Zhang X."/>
            <person name="Scossa F."/>
            <person name="Alseekh S."/>
            <person name="Zhang Q."/>
            <person name="Wang P."/>
            <person name="Xu L."/>
            <person name="Schmidt M.H."/>
            <person name="Jia X."/>
            <person name="Li D."/>
            <person name="Zhu A."/>
            <person name="Guo F."/>
            <person name="Chen W."/>
            <person name="Ni D."/>
            <person name="Usadel B."/>
            <person name="Fernie A.R."/>
            <person name="Wen W."/>
        </authorList>
    </citation>
    <scope>NUCLEOTIDE SEQUENCE [LARGE SCALE GENOMIC DNA]</scope>
    <source>
        <strain evidence="2">cv. G240</strain>
    </source>
</reference>
<dbReference type="EMBL" id="JACBKZ010000006">
    <property type="protein sequence ID" value="KAF5948133.1"/>
    <property type="molecule type" value="Genomic_DNA"/>
</dbReference>
<protein>
    <submittedName>
        <fullName evidence="1">Uncharacterized protein</fullName>
    </submittedName>
</protein>